<proteinExistence type="predicted"/>
<protein>
    <submittedName>
        <fullName evidence="1">Uncharacterized protein</fullName>
    </submittedName>
</protein>
<accession>A0AA48LWT8</accession>
<sequence length="115" mass="11605">MSWKDEIVQRVIAAREAPAPAATIPAQPAPAFANAPAAAPATAADVSELWKHAIAKVSPPALAANALDHQPAPVAHAPAVSAPVVAATDTAAMWKRAVARASAPVVAQLKAMGLR</sequence>
<evidence type="ECO:0000313" key="1">
    <source>
        <dbReference type="EMBL" id="CAJ0848988.1"/>
    </source>
</evidence>
<dbReference type="AlphaFoldDB" id="A0AA48LWT8"/>
<name>A0AA48LWT8_9ZZZZ</name>
<reference evidence="1" key="1">
    <citation type="submission" date="2023-07" db="EMBL/GenBank/DDBJ databases">
        <authorList>
            <person name="Pelsma A.J. K."/>
        </authorList>
    </citation>
    <scope>NUCLEOTIDE SEQUENCE</scope>
</reference>
<organism evidence="1">
    <name type="scientific">freshwater sediment metagenome</name>
    <dbReference type="NCBI Taxonomy" id="556182"/>
    <lineage>
        <taxon>unclassified sequences</taxon>
        <taxon>metagenomes</taxon>
        <taxon>ecological metagenomes</taxon>
    </lineage>
</organism>
<dbReference type="EMBL" id="OY288114">
    <property type="protein sequence ID" value="CAJ0848988.1"/>
    <property type="molecule type" value="Genomic_DNA"/>
</dbReference>
<gene>
    <name evidence="1" type="ORF">AMST5_00058</name>
</gene>